<dbReference type="SMART" id="SM00331">
    <property type="entry name" value="PP2C_SIG"/>
    <property type="match status" value="1"/>
</dbReference>
<dbReference type="InterPro" id="IPR013656">
    <property type="entry name" value="PAS_4"/>
</dbReference>
<evidence type="ECO:0000259" key="3">
    <source>
        <dbReference type="SMART" id="SM00091"/>
    </source>
</evidence>
<feature type="region of interest" description="Disordered" evidence="2">
    <location>
        <begin position="670"/>
        <end position="702"/>
    </location>
</feature>
<dbReference type="PANTHER" id="PTHR43156">
    <property type="entry name" value="STAGE II SPORULATION PROTEIN E-RELATED"/>
    <property type="match status" value="1"/>
</dbReference>
<feature type="compositionally biased region" description="Gly residues" evidence="2">
    <location>
        <begin position="682"/>
        <end position="696"/>
    </location>
</feature>
<dbReference type="SMART" id="SM00091">
    <property type="entry name" value="PAS"/>
    <property type="match status" value="2"/>
</dbReference>
<organism evidence="5 6">
    <name type="scientific">Kitasatospora cineracea</name>
    <dbReference type="NCBI Taxonomy" id="88074"/>
    <lineage>
        <taxon>Bacteria</taxon>
        <taxon>Bacillati</taxon>
        <taxon>Actinomycetota</taxon>
        <taxon>Actinomycetes</taxon>
        <taxon>Kitasatosporales</taxon>
        <taxon>Streptomycetaceae</taxon>
        <taxon>Kitasatospora</taxon>
    </lineage>
</organism>
<dbReference type="EMBL" id="RKQG01000002">
    <property type="protein sequence ID" value="RPE29435.1"/>
    <property type="molecule type" value="Genomic_DNA"/>
</dbReference>
<feature type="domain" description="PAS" evidence="3">
    <location>
        <begin position="138"/>
        <end position="205"/>
    </location>
</feature>
<reference evidence="5 6" key="1">
    <citation type="submission" date="2018-11" db="EMBL/GenBank/DDBJ databases">
        <title>Sequencing the genomes of 1000 actinobacteria strains.</title>
        <authorList>
            <person name="Klenk H.-P."/>
        </authorList>
    </citation>
    <scope>NUCLEOTIDE SEQUENCE [LARGE SCALE GENOMIC DNA]</scope>
    <source>
        <strain evidence="5 6">DSM 44781</strain>
    </source>
</reference>
<dbReference type="GO" id="GO:0016791">
    <property type="term" value="F:phosphatase activity"/>
    <property type="evidence" value="ECO:0007669"/>
    <property type="project" value="TreeGrafter"/>
</dbReference>
<accession>A0A3N4RF35</accession>
<dbReference type="Pfam" id="PF07228">
    <property type="entry name" value="SpoIIE"/>
    <property type="match status" value="1"/>
</dbReference>
<keyword evidence="6" id="KW-1185">Reference proteome</keyword>
<evidence type="ECO:0000259" key="4">
    <source>
        <dbReference type="SMART" id="SM00331"/>
    </source>
</evidence>
<dbReference type="InterPro" id="IPR036457">
    <property type="entry name" value="PPM-type-like_dom_sf"/>
</dbReference>
<dbReference type="InterPro" id="IPR052016">
    <property type="entry name" value="Bact_Sigma-Reg"/>
</dbReference>
<protein>
    <submittedName>
        <fullName evidence="5">PAS domain S-box-containing protein</fullName>
    </submittedName>
</protein>
<evidence type="ECO:0000256" key="1">
    <source>
        <dbReference type="ARBA" id="ARBA00022801"/>
    </source>
</evidence>
<evidence type="ECO:0000313" key="6">
    <source>
        <dbReference type="Proteomes" id="UP000266906"/>
    </source>
</evidence>
<evidence type="ECO:0000256" key="2">
    <source>
        <dbReference type="SAM" id="MobiDB-lite"/>
    </source>
</evidence>
<dbReference type="CDD" id="cd00130">
    <property type="entry name" value="PAS"/>
    <property type="match status" value="1"/>
</dbReference>
<evidence type="ECO:0000313" key="5">
    <source>
        <dbReference type="EMBL" id="RPE29435.1"/>
    </source>
</evidence>
<dbReference type="InterPro" id="IPR000014">
    <property type="entry name" value="PAS"/>
</dbReference>
<dbReference type="SUPFAM" id="SSF55785">
    <property type="entry name" value="PYP-like sensor domain (PAS domain)"/>
    <property type="match status" value="2"/>
</dbReference>
<gene>
    <name evidence="5" type="ORF">EDD38_6590</name>
</gene>
<dbReference type="AlphaFoldDB" id="A0A3N4RF35"/>
<feature type="domain" description="PAS" evidence="3">
    <location>
        <begin position="5"/>
        <end position="69"/>
    </location>
</feature>
<dbReference type="Pfam" id="PF08448">
    <property type="entry name" value="PAS_4"/>
    <property type="match status" value="1"/>
</dbReference>
<dbReference type="InterPro" id="IPR035965">
    <property type="entry name" value="PAS-like_dom_sf"/>
</dbReference>
<comment type="caution">
    <text evidence="5">The sequence shown here is derived from an EMBL/GenBank/DDBJ whole genome shotgun (WGS) entry which is preliminary data.</text>
</comment>
<dbReference type="InterPro" id="IPR013655">
    <property type="entry name" value="PAS_fold_3"/>
</dbReference>
<dbReference type="Pfam" id="PF08447">
    <property type="entry name" value="PAS_3"/>
    <property type="match status" value="1"/>
</dbReference>
<dbReference type="NCBIfam" id="TIGR00229">
    <property type="entry name" value="sensory_box"/>
    <property type="match status" value="1"/>
</dbReference>
<dbReference type="SUPFAM" id="SSF81606">
    <property type="entry name" value="PP2C-like"/>
    <property type="match status" value="1"/>
</dbReference>
<dbReference type="PANTHER" id="PTHR43156:SF2">
    <property type="entry name" value="STAGE II SPORULATION PROTEIN E"/>
    <property type="match status" value="1"/>
</dbReference>
<proteinExistence type="predicted"/>
<dbReference type="Gene3D" id="3.30.450.20">
    <property type="entry name" value="PAS domain"/>
    <property type="match status" value="2"/>
</dbReference>
<dbReference type="Gene3D" id="3.60.40.10">
    <property type="entry name" value="PPM-type phosphatase domain"/>
    <property type="match status" value="1"/>
</dbReference>
<feature type="domain" description="PPM-type phosphatase" evidence="4">
    <location>
        <begin position="451"/>
        <end position="671"/>
    </location>
</feature>
<dbReference type="RefSeq" id="WP_162871753.1">
    <property type="nucleotide sequence ID" value="NZ_RKQG01000002.1"/>
</dbReference>
<dbReference type="Proteomes" id="UP000266906">
    <property type="component" value="Unassembled WGS sequence"/>
</dbReference>
<sequence length="702" mass="74265">MPEPQLTPEAFDHAVVAIALTAGTDHRLVYYNHAFRALFGDRPLGAPAREAFTEPGSERFLATLDAVLADGTARQVTAHRTLGCPAGEPTHRHFVYSCSPTTTGEGPGILAAAIDTTAELHSALEAERQSAERLEALQRYEALIAAAAQMVWVARADGTAGELMPGWEEITGQPFPEAATADGWLDVVHPQDRADTAARWAAALRELPAVFDHTFRVRSATGGYRHLRSRAVPVPHEDRGTEWIGTTRDIEDHWRGRLRERLLARAGAVTEAERAEDAFAALAATLVPDLTDVCAVYLLPGPDAAGEEITATRIASVARPGLPPLPPLERQTFTLGPHARRAVTDRTPALLDLTAGAFPTGTVPEISARWLRAVRATSLTLLPIVVDGAVVALAATAGCQDAPPPGPADIDLQHEVLQRAQAPLRQALALQRARHAAVVLQRALLTTPPRLGAAAVAARYQPGSRNAEIGGDWYDAFALPDGSLAITIGDVAGHDLAAATTMGQLRAMLRSIAYTRGHAHTPADTLRELDTAAEGLGVGSFATAVHARLVRNGADGGWEMEWANAGHPPPVLVPVDGPPRLLAAEDADVPLCVDPGRPRVTHRHPVGAGETLLLYTDGLVEVPGEHLNDGIARLCRSAAEARHQPLADLCDHLVARVADVRDDIAVIAFRPDPQGPVQHGAAGQGTAGQGTAGGGGRKGKRR</sequence>
<keyword evidence="1" id="KW-0378">Hydrolase</keyword>
<dbReference type="InterPro" id="IPR001932">
    <property type="entry name" value="PPM-type_phosphatase-like_dom"/>
</dbReference>
<name>A0A3N4RF35_9ACTN</name>